<evidence type="ECO:0000313" key="2">
    <source>
        <dbReference type="Proteomes" id="UP000828048"/>
    </source>
</evidence>
<reference evidence="1 2" key="1">
    <citation type="journal article" date="2021" name="Hortic Res">
        <title>High-quality reference genome and annotation aids understanding of berry development for evergreen blueberry (Vaccinium darrowii).</title>
        <authorList>
            <person name="Yu J."/>
            <person name="Hulse-Kemp A.M."/>
            <person name="Babiker E."/>
            <person name="Staton M."/>
        </authorList>
    </citation>
    <scope>NUCLEOTIDE SEQUENCE [LARGE SCALE GENOMIC DNA]</scope>
    <source>
        <strain evidence="2">cv. NJ 8807/NJ 8810</strain>
        <tissue evidence="1">Young leaf</tissue>
    </source>
</reference>
<organism evidence="1 2">
    <name type="scientific">Vaccinium darrowii</name>
    <dbReference type="NCBI Taxonomy" id="229202"/>
    <lineage>
        <taxon>Eukaryota</taxon>
        <taxon>Viridiplantae</taxon>
        <taxon>Streptophyta</taxon>
        <taxon>Embryophyta</taxon>
        <taxon>Tracheophyta</taxon>
        <taxon>Spermatophyta</taxon>
        <taxon>Magnoliopsida</taxon>
        <taxon>eudicotyledons</taxon>
        <taxon>Gunneridae</taxon>
        <taxon>Pentapetalae</taxon>
        <taxon>asterids</taxon>
        <taxon>Ericales</taxon>
        <taxon>Ericaceae</taxon>
        <taxon>Vaccinioideae</taxon>
        <taxon>Vaccinieae</taxon>
        <taxon>Vaccinium</taxon>
    </lineage>
</organism>
<evidence type="ECO:0000313" key="1">
    <source>
        <dbReference type="EMBL" id="KAH7837409.1"/>
    </source>
</evidence>
<accession>A0ACB7X9K7</accession>
<protein>
    <submittedName>
        <fullName evidence="1">Uncharacterized protein</fullName>
    </submittedName>
</protein>
<keyword evidence="2" id="KW-1185">Reference proteome</keyword>
<gene>
    <name evidence="1" type="ORF">Vadar_013581</name>
</gene>
<proteinExistence type="predicted"/>
<sequence length="152" mass="17324">MPCSVVEIFPELETQDWETPIANELKNPFGAATLNKLKHFTIYQGVLYFRGSRGLLARFVGTEEAKVKIKERRTARAYDALVKPRQFAADDLVFKAAPHVMRGVFASKFAVKWEGPFLVKEANANGYYRISRLNSETTMAPINSRWLKAYHP</sequence>
<comment type="caution">
    <text evidence="1">The sequence shown here is derived from an EMBL/GenBank/DDBJ whole genome shotgun (WGS) entry which is preliminary data.</text>
</comment>
<dbReference type="EMBL" id="CM037156">
    <property type="protein sequence ID" value="KAH7837409.1"/>
    <property type="molecule type" value="Genomic_DNA"/>
</dbReference>
<dbReference type="Proteomes" id="UP000828048">
    <property type="component" value="Chromosome 6"/>
</dbReference>
<name>A0ACB7X9K7_9ERIC</name>